<keyword evidence="8" id="KW-0406">Ion transport</keyword>
<keyword evidence="2" id="KW-0813">Transport</keyword>
<comment type="caution">
    <text evidence="12">The sequence shown here is derived from an EMBL/GenBank/DDBJ whole genome shotgun (WGS) entry which is preliminary data.</text>
</comment>
<evidence type="ECO:0000256" key="6">
    <source>
        <dbReference type="ARBA" id="ARBA00023053"/>
    </source>
</evidence>
<evidence type="ECO:0000256" key="1">
    <source>
        <dbReference type="ARBA" id="ARBA00004141"/>
    </source>
</evidence>
<dbReference type="Gene3D" id="1.20.1420.30">
    <property type="entry name" value="NCX, central ion-binding region"/>
    <property type="match status" value="1"/>
</dbReference>
<feature type="transmembrane region" description="Helical" evidence="10">
    <location>
        <begin position="265"/>
        <end position="284"/>
    </location>
</feature>
<feature type="transmembrane region" description="Helical" evidence="10">
    <location>
        <begin position="151"/>
        <end position="171"/>
    </location>
</feature>
<keyword evidence="6" id="KW-0915">Sodium</keyword>
<keyword evidence="13" id="KW-1185">Reference proteome</keyword>
<dbReference type="InterPro" id="IPR004837">
    <property type="entry name" value="NaCa_Exmemb"/>
</dbReference>
<accession>A0A822XYD7</accession>
<evidence type="ECO:0000256" key="4">
    <source>
        <dbReference type="ARBA" id="ARBA00022692"/>
    </source>
</evidence>
<dbReference type="PANTHER" id="PTHR12266:SF0">
    <property type="entry name" value="MITOCHONDRIAL SODIUM_CALCIUM EXCHANGER PROTEIN"/>
    <property type="match status" value="1"/>
</dbReference>
<comment type="similarity">
    <text evidence="9">Belongs to the Ca(2+):cation antiporter (CaCA) (TC 2.A.19) family. Cation/calcium exchanger (CCX) subfamily.</text>
</comment>
<reference evidence="12 13" key="1">
    <citation type="journal article" date="2020" name="Mol. Biol. Evol.">
        <title>Distinct Expression and Methylation Patterns for Genes with Different Fates following a Single Whole-Genome Duplication in Flowering Plants.</title>
        <authorList>
            <person name="Shi T."/>
            <person name="Rahmani R.S."/>
            <person name="Gugger P.F."/>
            <person name="Wang M."/>
            <person name="Li H."/>
            <person name="Zhang Y."/>
            <person name="Li Z."/>
            <person name="Wang Q."/>
            <person name="Van de Peer Y."/>
            <person name="Marchal K."/>
            <person name="Chen J."/>
        </authorList>
    </citation>
    <scope>NUCLEOTIDE SEQUENCE [LARGE SCALE GENOMIC DNA]</scope>
    <source>
        <tissue evidence="12">Leaf</tissue>
    </source>
</reference>
<evidence type="ECO:0000313" key="12">
    <source>
        <dbReference type="EMBL" id="DAD24129.1"/>
    </source>
</evidence>
<evidence type="ECO:0000256" key="8">
    <source>
        <dbReference type="ARBA" id="ARBA00023201"/>
    </source>
</evidence>
<keyword evidence="8" id="KW-0739">Sodium transport</keyword>
<dbReference type="AlphaFoldDB" id="A0A822XYD7"/>
<dbReference type="Pfam" id="PF01699">
    <property type="entry name" value="Na_Ca_ex"/>
    <property type="match status" value="1"/>
</dbReference>
<feature type="domain" description="Sodium/calcium exchanger membrane region" evidence="11">
    <location>
        <begin position="53"/>
        <end position="163"/>
    </location>
</feature>
<dbReference type="PANTHER" id="PTHR12266">
    <property type="entry name" value="NA+/CA2+ K+ INDEPENDENT EXCHANGER"/>
    <property type="match status" value="1"/>
</dbReference>
<name>A0A822XYD7_NELNU</name>
<dbReference type="Proteomes" id="UP000607653">
    <property type="component" value="Unassembled WGS sequence"/>
</dbReference>
<evidence type="ECO:0000256" key="10">
    <source>
        <dbReference type="SAM" id="Phobius"/>
    </source>
</evidence>
<dbReference type="GO" id="GO:0016020">
    <property type="term" value="C:membrane"/>
    <property type="evidence" value="ECO:0007669"/>
    <property type="project" value="UniProtKB-SubCell"/>
</dbReference>
<evidence type="ECO:0000256" key="7">
    <source>
        <dbReference type="ARBA" id="ARBA00023136"/>
    </source>
</evidence>
<comment type="subcellular location">
    <subcellularLocation>
        <location evidence="1">Membrane</location>
        <topology evidence="1">Multi-pass membrane protein</topology>
    </subcellularLocation>
</comment>
<evidence type="ECO:0000256" key="9">
    <source>
        <dbReference type="ARBA" id="ARBA00038187"/>
    </source>
</evidence>
<keyword evidence="7 10" id="KW-0472">Membrane</keyword>
<evidence type="ECO:0000313" key="13">
    <source>
        <dbReference type="Proteomes" id="UP000607653"/>
    </source>
</evidence>
<evidence type="ECO:0000256" key="3">
    <source>
        <dbReference type="ARBA" id="ARBA00022449"/>
    </source>
</evidence>
<feature type="transmembrane region" description="Helical" evidence="10">
    <location>
        <begin position="93"/>
        <end position="111"/>
    </location>
</feature>
<protein>
    <recommendedName>
        <fullName evidence="11">Sodium/calcium exchanger membrane region domain-containing protein</fullName>
    </recommendedName>
</protein>
<feature type="transmembrane region" description="Helical" evidence="10">
    <location>
        <begin position="33"/>
        <end position="51"/>
    </location>
</feature>
<dbReference type="InterPro" id="IPR051359">
    <property type="entry name" value="CaCA_antiporter"/>
</dbReference>
<evidence type="ECO:0000256" key="2">
    <source>
        <dbReference type="ARBA" id="ARBA00022448"/>
    </source>
</evidence>
<evidence type="ECO:0000256" key="5">
    <source>
        <dbReference type="ARBA" id="ARBA00022989"/>
    </source>
</evidence>
<organism evidence="12 13">
    <name type="scientific">Nelumbo nucifera</name>
    <name type="common">Sacred lotus</name>
    <dbReference type="NCBI Taxonomy" id="4432"/>
    <lineage>
        <taxon>Eukaryota</taxon>
        <taxon>Viridiplantae</taxon>
        <taxon>Streptophyta</taxon>
        <taxon>Embryophyta</taxon>
        <taxon>Tracheophyta</taxon>
        <taxon>Spermatophyta</taxon>
        <taxon>Magnoliopsida</taxon>
        <taxon>Proteales</taxon>
        <taxon>Nelumbonaceae</taxon>
        <taxon>Nelumbo</taxon>
    </lineage>
</organism>
<proteinExistence type="inferred from homology"/>
<keyword evidence="4 10" id="KW-0812">Transmembrane</keyword>
<dbReference type="GO" id="GO:0006814">
    <property type="term" value="P:sodium ion transport"/>
    <property type="evidence" value="ECO:0007669"/>
    <property type="project" value="UniProtKB-KW"/>
</dbReference>
<gene>
    <name evidence="12" type="ORF">HUJ06_025592</name>
</gene>
<feature type="transmembrane region" description="Helical" evidence="10">
    <location>
        <begin position="123"/>
        <end position="145"/>
    </location>
</feature>
<dbReference type="GO" id="GO:0015297">
    <property type="term" value="F:antiporter activity"/>
    <property type="evidence" value="ECO:0007669"/>
    <property type="project" value="UniProtKB-KW"/>
</dbReference>
<keyword evidence="5 10" id="KW-1133">Transmembrane helix</keyword>
<evidence type="ECO:0000259" key="11">
    <source>
        <dbReference type="Pfam" id="PF01699"/>
    </source>
</evidence>
<dbReference type="InterPro" id="IPR044880">
    <property type="entry name" value="NCX_ion-bd_dom_sf"/>
</dbReference>
<dbReference type="EMBL" id="DUZY01000001">
    <property type="protein sequence ID" value="DAD24129.1"/>
    <property type="molecule type" value="Genomic_DNA"/>
</dbReference>
<keyword evidence="3" id="KW-0050">Antiport</keyword>
<sequence length="302" mass="32984">MVQSVCSLDRSAHQMDSLITLCFFYYDCQNFRILGYVVLGTWLISLFYISLEASPPTVAGVSLIPLGNGAPDVFASIAAFVDTDAGEVGLNSVLGGAVFVTFVVGTVSLCVAEKRVQIDRRCFIRDICFFLLTLASLLLILIIGIVSVGGAAAFVSVYIVYAFSVAASEMLRKHARRLKLDTVAPLLPVRGSIFFIGSEEDESIYSSPLDIESESDPPHLVDTIPIVEEQRWSKVYTVSNASLAPMLLAFLWNTQDNVDSQSRNVAYVAGVLVGGTLGVIAFLFTRTDQPPYKFLFPWVLIK</sequence>